<feature type="domain" description="Peptidase M56" evidence="3">
    <location>
        <begin position="133"/>
        <end position="302"/>
    </location>
</feature>
<evidence type="ECO:0000256" key="2">
    <source>
        <dbReference type="SAM" id="Phobius"/>
    </source>
</evidence>
<feature type="region of interest" description="Disordered" evidence="1">
    <location>
        <begin position="388"/>
        <end position="415"/>
    </location>
</feature>
<protein>
    <submittedName>
        <fullName evidence="4">Regulatory sensor-transducer, BlaR1/MecR1 family</fullName>
    </submittedName>
</protein>
<dbReference type="CDD" id="cd07341">
    <property type="entry name" value="M56_BlaR1_MecR1_like"/>
    <property type="match status" value="1"/>
</dbReference>
<gene>
    <name evidence="4" type="ORF">FRUB_05361</name>
</gene>
<comment type="caution">
    <text evidence="4">The sequence shown here is derived from an EMBL/GenBank/DDBJ whole genome shotgun (WGS) entry which is preliminary data.</text>
</comment>
<keyword evidence="5" id="KW-1185">Reference proteome</keyword>
<proteinExistence type="predicted"/>
<keyword evidence="2" id="KW-1133">Transmembrane helix</keyword>
<dbReference type="Pfam" id="PF05569">
    <property type="entry name" value="Peptidase_M56"/>
    <property type="match status" value="1"/>
</dbReference>
<dbReference type="InterPro" id="IPR008969">
    <property type="entry name" value="CarboxyPept-like_regulatory"/>
</dbReference>
<evidence type="ECO:0000256" key="1">
    <source>
        <dbReference type="SAM" id="MobiDB-lite"/>
    </source>
</evidence>
<dbReference type="InterPro" id="IPR052173">
    <property type="entry name" value="Beta-lactam_resp_regulator"/>
</dbReference>
<organism evidence="4 5">
    <name type="scientific">Fimbriiglobus ruber</name>
    <dbReference type="NCBI Taxonomy" id="1908690"/>
    <lineage>
        <taxon>Bacteria</taxon>
        <taxon>Pseudomonadati</taxon>
        <taxon>Planctomycetota</taxon>
        <taxon>Planctomycetia</taxon>
        <taxon>Gemmatales</taxon>
        <taxon>Gemmataceae</taxon>
        <taxon>Fimbriiglobus</taxon>
    </lineage>
</organism>
<dbReference type="InterPro" id="IPR008756">
    <property type="entry name" value="Peptidase_M56"/>
</dbReference>
<feature type="transmembrane region" description="Helical" evidence="2">
    <location>
        <begin position="153"/>
        <end position="179"/>
    </location>
</feature>
<dbReference type="PANTHER" id="PTHR34978:SF3">
    <property type="entry name" value="SLR0241 PROTEIN"/>
    <property type="match status" value="1"/>
</dbReference>
<dbReference type="Pfam" id="PF13620">
    <property type="entry name" value="CarboxypepD_reg"/>
    <property type="match status" value="2"/>
</dbReference>
<keyword evidence="2" id="KW-0472">Membrane</keyword>
<reference evidence="5" key="1">
    <citation type="submission" date="2017-06" db="EMBL/GenBank/DDBJ databases">
        <title>Genome analysis of Fimbriiglobus ruber SP5, the first member of the order Planctomycetales with confirmed chitinolytic capability.</title>
        <authorList>
            <person name="Ravin N.V."/>
            <person name="Rakitin A.L."/>
            <person name="Ivanova A.A."/>
            <person name="Beletsky A.V."/>
            <person name="Kulichevskaya I.S."/>
            <person name="Mardanov A.V."/>
            <person name="Dedysh S.N."/>
        </authorList>
    </citation>
    <scope>NUCLEOTIDE SEQUENCE [LARGE SCALE GENOMIC DNA]</scope>
    <source>
        <strain evidence="5">SP5</strain>
    </source>
</reference>
<feature type="transmembrane region" description="Helical" evidence="2">
    <location>
        <begin position="364"/>
        <end position="384"/>
    </location>
</feature>
<name>A0A225DG29_9BACT</name>
<dbReference type="Gene3D" id="2.60.40.1120">
    <property type="entry name" value="Carboxypeptidase-like, regulatory domain"/>
    <property type="match status" value="3"/>
</dbReference>
<evidence type="ECO:0000313" key="4">
    <source>
        <dbReference type="EMBL" id="OWK40442.1"/>
    </source>
</evidence>
<dbReference type="PANTHER" id="PTHR34978">
    <property type="entry name" value="POSSIBLE SENSOR-TRANSDUCER PROTEIN BLAR"/>
    <property type="match status" value="1"/>
</dbReference>
<feature type="transmembrane region" description="Helical" evidence="2">
    <location>
        <begin position="15"/>
        <end position="32"/>
    </location>
</feature>
<dbReference type="SUPFAM" id="SSF49464">
    <property type="entry name" value="Carboxypeptidase regulatory domain-like"/>
    <property type="match status" value="4"/>
</dbReference>
<evidence type="ECO:0000313" key="5">
    <source>
        <dbReference type="Proteomes" id="UP000214646"/>
    </source>
</evidence>
<evidence type="ECO:0000259" key="3">
    <source>
        <dbReference type="Pfam" id="PF05569"/>
    </source>
</evidence>
<dbReference type="RefSeq" id="WP_088256350.1">
    <property type="nucleotide sequence ID" value="NZ_NIDE01000008.1"/>
</dbReference>
<dbReference type="Proteomes" id="UP000214646">
    <property type="component" value="Unassembled WGS sequence"/>
</dbReference>
<feature type="transmembrane region" description="Helical" evidence="2">
    <location>
        <begin position="44"/>
        <end position="62"/>
    </location>
</feature>
<dbReference type="OrthoDB" id="291597at2"/>
<keyword evidence="2" id="KW-0812">Transmembrane</keyword>
<sequence length="1553" mass="167480">MSEFATTWLGLFADWSMRWGVLIAGLIVLFAVRPPRSVAVRLWLGRLVLAGGLAMPLFPHWWSIAWPRAERASVAAPPPPTLPAAGELPFPERPAEQPPPFVPPFAARAVEGDGGIEPLPPGVPRPAPAVIEAPIAESKNQEPRPAESFAVEWPVVLVCGWLVGCGYTFARLALGWWWLVRVRRRAEPVAGELLLEMQTIQNELGVRRPVVFLTSPAVAGPVLLGGRRPAVVVPPHFASHPATDRRATLLHELTHVACRDDWARLVEELVRAVFFFHPLVHWLLNRLSADRESYCDAAAVRRGIPPRDLARVLFEGAKSLGPGRSALAPAAIPIFHRNSVPKRIHQLLEADMDRWCQPLTARRATLALVVVLALCAGLGGLGWATAAPEPAPPPAEPVAAPAGDPIPGRDTSPTREVARVGTDAVITDGEVWQMVRQRVPDSEAATEAARKAREKELYREELKKLIERELIVSDFLTRIKKQKPRVLEEVTEETNRTAARQILALRKKNGNQSKAVFVASLAKQGITIESFERQLARNEMVRIYINDYLTNYPGAGEYEKLIVKLRQKITVTTADPALAGAPAVVGRNTTSTVRGRIVDAGGKPVMGATVVVDAFNPGLDGGRMITTSAADGRFTFDLTPDRKNWAVIFFSAGKSGFAPVAGHYVTSSREDIRLVLSPTAECTGTVKDPNGKPVRGAEVFCFSSQRMLLFRPEVVRGTPLEQLFYATTNEQGVFRSTSAPAGEALFLRARAPGFAEVTAGAPKRDPGAGRDPTPVSLKLEPEATIRGQVISRLPGFGFKTVWATLGEFKEHLLFDRIAPLDAEGRFTFKNLPAGSFNIYLVFPTGTRATARATTVTVKAGESLDTKLEIIEGVEVTGTVRISGAGQPVNRAVLTYRVGGPGEVQQYPPVFTDAAGEFRVSLPSGPANFGLITPPPGYGLLPQGLGERRIVIPSDAKTFAISEPFEMVRVRDRYTGRVVDASGKAIANATVKTQWTGAHDNTIPDPVTNAAGEFTCQYSPTSLLQPGLLAPLSVVTAAGRAFEVNALVPPDGVTEVRVPTHLGVNGPEDVKPLELAGVVVDGTGQPLAGVKVHLRPWADSPRNIVLTGLDGRFRISDDGGNGRVLVRFSKEGYSPVTVRQQQVGVKGLVIALDRETYFEGVVRGPDGKPVGGAVVRADEGLTEGNIRYTRSALWTETRADPQGRYRLYVQPNEYTIQVRAAGTGIVQLPATVIGHGQKRTLDLTLMPGVTFRAKVVDSISGKPVAGVKLYDWQRPEVAGLSDDNGEITIGELLPGRASFKVASTTHARWWSDQTITLSERRGPENPKTGFRRNFDNLAFNATTGMQPVTVTVEPAVRCAGRVLDPNGKPVAGATVSAVLPGSGNTLTGDTRFRAETIADGTFTLLLPATGAAEYNLMAHDGPYGTWRTWANGVLPPIKTTPGQTVNDLTLNLTRPAVVRGRVVDTKGRPVAGREICSQPTDGRESHYYSPTTTTKADGTFELRFVRPAAQQLSAAPFWSPGKEPPGLSKTPTLTLKEGEVAEGVTLTVGEEAEK</sequence>
<accession>A0A225DG29</accession>
<dbReference type="EMBL" id="NIDE01000008">
    <property type="protein sequence ID" value="OWK40442.1"/>
    <property type="molecule type" value="Genomic_DNA"/>
</dbReference>